<evidence type="ECO:0000313" key="2">
    <source>
        <dbReference type="EMBL" id="PQA60610.1"/>
    </source>
</evidence>
<sequence length="68" mass="7961">MNEIGTESSVRKKVKQSKITDRSNIEIRGKKKKQLPRDTGFRRKSKEKSFEFSVFRLEFSVMGFDSSD</sequence>
<name>A0A2S7ISP9_9BACT</name>
<reference evidence="3" key="1">
    <citation type="submission" date="2018-02" db="EMBL/GenBank/DDBJ databases">
        <title>Genome sequencing of Solimonas sp. HR-BB.</title>
        <authorList>
            <person name="Lee Y."/>
            <person name="Jeon C.O."/>
        </authorList>
    </citation>
    <scope>NUCLEOTIDE SEQUENCE [LARGE SCALE GENOMIC DNA]</scope>
    <source>
        <strain evidence="3">HR-U</strain>
    </source>
</reference>
<proteinExistence type="predicted"/>
<accession>A0A2S7ISP9</accession>
<evidence type="ECO:0000256" key="1">
    <source>
        <dbReference type="SAM" id="MobiDB-lite"/>
    </source>
</evidence>
<keyword evidence="3" id="KW-1185">Reference proteome</keyword>
<organism evidence="2 3">
    <name type="scientific">Siphonobacter curvatus</name>
    <dbReference type="NCBI Taxonomy" id="2094562"/>
    <lineage>
        <taxon>Bacteria</taxon>
        <taxon>Pseudomonadati</taxon>
        <taxon>Bacteroidota</taxon>
        <taxon>Cytophagia</taxon>
        <taxon>Cytophagales</taxon>
        <taxon>Cytophagaceae</taxon>
        <taxon>Siphonobacter</taxon>
    </lineage>
</organism>
<feature type="region of interest" description="Disordered" evidence="1">
    <location>
        <begin position="1"/>
        <end position="42"/>
    </location>
</feature>
<dbReference type="Proteomes" id="UP000239590">
    <property type="component" value="Unassembled WGS sequence"/>
</dbReference>
<gene>
    <name evidence="2" type="ORF">C5O19_13640</name>
</gene>
<comment type="caution">
    <text evidence="2">The sequence shown here is derived from an EMBL/GenBank/DDBJ whole genome shotgun (WGS) entry which is preliminary data.</text>
</comment>
<dbReference type="EMBL" id="PTRA01000001">
    <property type="protein sequence ID" value="PQA60610.1"/>
    <property type="molecule type" value="Genomic_DNA"/>
</dbReference>
<evidence type="ECO:0000313" key="3">
    <source>
        <dbReference type="Proteomes" id="UP000239590"/>
    </source>
</evidence>
<dbReference type="AlphaFoldDB" id="A0A2S7ISP9"/>
<protein>
    <submittedName>
        <fullName evidence="2">Uncharacterized protein</fullName>
    </submittedName>
</protein>
<feature type="compositionally biased region" description="Basic and acidic residues" evidence="1">
    <location>
        <begin position="18"/>
        <end position="28"/>
    </location>
</feature>